<evidence type="ECO:0000313" key="2">
    <source>
        <dbReference type="Proteomes" id="UP000598971"/>
    </source>
</evidence>
<gene>
    <name evidence="1" type="ORF">GD597_21390</name>
</gene>
<accession>A0A8J8FIM4</accession>
<keyword evidence="2" id="KW-1185">Reference proteome</keyword>
<name>A0A8J8FIM4_9BACT</name>
<comment type="caution">
    <text evidence="1">The sequence shown here is derived from an EMBL/GenBank/DDBJ whole genome shotgun (WGS) entry which is preliminary data.</text>
</comment>
<dbReference type="Proteomes" id="UP000598971">
    <property type="component" value="Unassembled WGS sequence"/>
</dbReference>
<dbReference type="RefSeq" id="WP_171609987.1">
    <property type="nucleotide sequence ID" value="NZ_WHPF01000026.1"/>
</dbReference>
<organism evidence="1 2">
    <name type="scientific">Limnovirga soli</name>
    <dbReference type="NCBI Taxonomy" id="2656915"/>
    <lineage>
        <taxon>Bacteria</taxon>
        <taxon>Pseudomonadati</taxon>
        <taxon>Bacteroidota</taxon>
        <taxon>Chitinophagia</taxon>
        <taxon>Chitinophagales</taxon>
        <taxon>Chitinophagaceae</taxon>
        <taxon>Limnovirga</taxon>
    </lineage>
</organism>
<dbReference type="EMBL" id="WHPF01000026">
    <property type="protein sequence ID" value="NNV58032.1"/>
    <property type="molecule type" value="Genomic_DNA"/>
</dbReference>
<sequence length="242" mass="27955">MTELKSAASRVSKVDFAPATNSSIRTHFLETLFSSSIFELDASKKFMKYFYLLFISFLFGLKIDAQATKPFKKKLTNEIVVTGLIDTEVPDYVFNMKCEINGKVIYKADSLTEFEFVQKNYPIVSQIGPNKFQLLLEQNERPNKNLILDLVIENSKIVSKTVIPSFDSTFINSNNQRVYCGVYDYNQEDEHKRFSYIPTLFFINSKNGLSLDSNTTISYNKKVWGKFYGFTPNYKLNLKPNY</sequence>
<reference evidence="1" key="1">
    <citation type="submission" date="2019-10" db="EMBL/GenBank/DDBJ databases">
        <title>Draft genome sequence of Panacibacter sp. KCS-6.</title>
        <authorList>
            <person name="Yim K.J."/>
        </authorList>
    </citation>
    <scope>NUCLEOTIDE SEQUENCE</scope>
    <source>
        <strain evidence="1">KCS-6</strain>
    </source>
</reference>
<proteinExistence type="predicted"/>
<dbReference type="AlphaFoldDB" id="A0A8J8FIM4"/>
<protein>
    <submittedName>
        <fullName evidence="1">Uncharacterized protein</fullName>
    </submittedName>
</protein>
<evidence type="ECO:0000313" key="1">
    <source>
        <dbReference type="EMBL" id="NNV58032.1"/>
    </source>
</evidence>